<reference evidence="1" key="1">
    <citation type="submission" date="2021-01" db="EMBL/GenBank/DDBJ databases">
        <authorList>
            <consortium name="Genoscope - CEA"/>
            <person name="William W."/>
        </authorList>
    </citation>
    <scope>NUCLEOTIDE SEQUENCE</scope>
</reference>
<sequence length="133" mass="15952">MLYVQESSGYRKSVRNSLSSSRNQQKKLKASQQCEDILLNINSMMNKLDYLQQVIENRNHETKAQLRKYTPQKQLNKGVQNFSNHQQDAYLIADKENNYEKLNCYYLMKKFETQKIQHQHPRSEFSRRRSFAN</sequence>
<proteinExistence type="predicted"/>
<dbReference type="OMA" id="LNCYYLM"/>
<dbReference type="AlphaFoldDB" id="A0A8S1P9W1"/>
<evidence type="ECO:0000313" key="2">
    <source>
        <dbReference type="Proteomes" id="UP000688137"/>
    </source>
</evidence>
<name>A0A8S1P9W1_PARPR</name>
<accession>A0A8S1P9W1</accession>
<evidence type="ECO:0000313" key="1">
    <source>
        <dbReference type="EMBL" id="CAD8099815.1"/>
    </source>
</evidence>
<dbReference type="EMBL" id="CAJJDM010000113">
    <property type="protein sequence ID" value="CAD8099815.1"/>
    <property type="molecule type" value="Genomic_DNA"/>
</dbReference>
<dbReference type="Proteomes" id="UP000688137">
    <property type="component" value="Unassembled WGS sequence"/>
</dbReference>
<protein>
    <submittedName>
        <fullName evidence="1">Uncharacterized protein</fullName>
    </submittedName>
</protein>
<organism evidence="1 2">
    <name type="scientific">Paramecium primaurelia</name>
    <dbReference type="NCBI Taxonomy" id="5886"/>
    <lineage>
        <taxon>Eukaryota</taxon>
        <taxon>Sar</taxon>
        <taxon>Alveolata</taxon>
        <taxon>Ciliophora</taxon>
        <taxon>Intramacronucleata</taxon>
        <taxon>Oligohymenophorea</taxon>
        <taxon>Peniculida</taxon>
        <taxon>Parameciidae</taxon>
        <taxon>Paramecium</taxon>
    </lineage>
</organism>
<gene>
    <name evidence="1" type="ORF">PPRIM_AZ9-3.1.T1100154</name>
</gene>
<keyword evidence="2" id="KW-1185">Reference proteome</keyword>
<comment type="caution">
    <text evidence="1">The sequence shown here is derived from an EMBL/GenBank/DDBJ whole genome shotgun (WGS) entry which is preliminary data.</text>
</comment>